<name>A0A9D2JUZ1_9BACT</name>
<evidence type="ECO:0000259" key="7">
    <source>
        <dbReference type="Pfam" id="PF22544"/>
    </source>
</evidence>
<reference evidence="8" key="1">
    <citation type="journal article" date="2021" name="PeerJ">
        <title>Extensive microbial diversity within the chicken gut microbiome revealed by metagenomics and culture.</title>
        <authorList>
            <person name="Gilroy R."/>
            <person name="Ravi A."/>
            <person name="Getino M."/>
            <person name="Pursley I."/>
            <person name="Horton D.L."/>
            <person name="Alikhan N.F."/>
            <person name="Baker D."/>
            <person name="Gharbi K."/>
            <person name="Hall N."/>
            <person name="Watson M."/>
            <person name="Adriaenssens E.M."/>
            <person name="Foster-Nyarko E."/>
            <person name="Jarju S."/>
            <person name="Secka A."/>
            <person name="Antonio M."/>
            <person name="Oren A."/>
            <person name="Chaudhuri R.R."/>
            <person name="La Ragione R."/>
            <person name="Hildebrand F."/>
            <person name="Pallen M.J."/>
        </authorList>
    </citation>
    <scope>NUCLEOTIDE SEQUENCE</scope>
    <source>
        <strain evidence="8">ChiHecec3B27-8219</strain>
    </source>
</reference>
<dbReference type="GO" id="GO:0005737">
    <property type="term" value="C:cytoplasm"/>
    <property type="evidence" value="ECO:0007669"/>
    <property type="project" value="UniProtKB-SubCell"/>
</dbReference>
<sequence>MKKRNLLLPLLMACALSPVHAQSLTAEQTTIYCGQVPFSQPVTAEFKLRNHATAPITITDVRTSCGCVVVDYPRKEIAPGEQFSITATYDARLMGTFQKQIGVYSKQDKKPLMLNLQGKVVREVVDFDGEYPEQLGNFMADKSEVEFDNVNRGDRPTQIIHIRNNSETSFRPVVMHLPSYLSAVVSPTQLAPQRGGNIYLTLDSEKLRDMGLNQVSVYLGEFPGDTVSSEKEITVSTILLPDFSQLTAEQLENAPKLQLSATTLDLGSFGSKKKLKGQVTLTNEGKRTLEINSIQMMSTGLQVSLNKTKIEPGETAKLKVTVVRDELRKRRRKPRILMITNDPDMSKVIIDIKTK</sequence>
<comment type="caution">
    <text evidence="8">The sequence shown here is derived from an EMBL/GenBank/DDBJ whole genome shotgun (WGS) entry which is preliminary data.</text>
</comment>
<gene>
    <name evidence="8" type="ORF">H9966_01660</name>
</gene>
<protein>
    <submittedName>
        <fullName evidence="8">DUF1573 domain-containing protein</fullName>
    </submittedName>
</protein>
<keyword evidence="4" id="KW-0969">Cilium</keyword>
<dbReference type="InterPro" id="IPR011467">
    <property type="entry name" value="DUF1573"/>
</dbReference>
<feature type="signal peptide" evidence="6">
    <location>
        <begin position="1"/>
        <end position="21"/>
    </location>
</feature>
<proteinExistence type="predicted"/>
<feature type="chain" id="PRO_5039303233" evidence="6">
    <location>
        <begin position="22"/>
        <end position="355"/>
    </location>
</feature>
<evidence type="ECO:0000256" key="3">
    <source>
        <dbReference type="ARBA" id="ARBA00022490"/>
    </source>
</evidence>
<dbReference type="Proteomes" id="UP000824055">
    <property type="component" value="Unassembled WGS sequence"/>
</dbReference>
<dbReference type="InterPro" id="IPR053879">
    <property type="entry name" value="HYDIN_VesB_CFA65-like_Ig"/>
</dbReference>
<keyword evidence="3" id="KW-0963">Cytoplasm</keyword>
<evidence type="ECO:0000256" key="5">
    <source>
        <dbReference type="ARBA" id="ARBA00023273"/>
    </source>
</evidence>
<evidence type="ECO:0000256" key="4">
    <source>
        <dbReference type="ARBA" id="ARBA00023069"/>
    </source>
</evidence>
<dbReference type="Gene3D" id="2.60.40.10">
    <property type="entry name" value="Immunoglobulins"/>
    <property type="match status" value="3"/>
</dbReference>
<comment type="subcellular location">
    <subcellularLocation>
        <location evidence="1">Cell projection</location>
        <location evidence="1">Cilium</location>
    </subcellularLocation>
    <subcellularLocation>
        <location evidence="2">Cytoplasm</location>
    </subcellularLocation>
</comment>
<keyword evidence="6" id="KW-0732">Signal</keyword>
<dbReference type="PANTHER" id="PTHR37833">
    <property type="entry name" value="LIPOPROTEIN-RELATED"/>
    <property type="match status" value="1"/>
</dbReference>
<dbReference type="InterPro" id="IPR013783">
    <property type="entry name" value="Ig-like_fold"/>
</dbReference>
<accession>A0A9D2JUZ1</accession>
<evidence type="ECO:0000256" key="1">
    <source>
        <dbReference type="ARBA" id="ARBA00004138"/>
    </source>
</evidence>
<dbReference type="PANTHER" id="PTHR37833:SF1">
    <property type="entry name" value="SIGNAL PEPTIDE PROTEIN"/>
    <property type="match status" value="1"/>
</dbReference>
<evidence type="ECO:0000313" key="9">
    <source>
        <dbReference type="Proteomes" id="UP000824055"/>
    </source>
</evidence>
<evidence type="ECO:0000256" key="2">
    <source>
        <dbReference type="ARBA" id="ARBA00004496"/>
    </source>
</evidence>
<dbReference type="EMBL" id="DXBE01000018">
    <property type="protein sequence ID" value="HIZ68585.1"/>
    <property type="molecule type" value="Genomic_DNA"/>
</dbReference>
<dbReference type="Pfam" id="PF07610">
    <property type="entry name" value="DUF1573"/>
    <property type="match status" value="1"/>
</dbReference>
<keyword evidence="5" id="KW-0966">Cell projection</keyword>
<dbReference type="AlphaFoldDB" id="A0A9D2JUZ1"/>
<reference evidence="8" key="2">
    <citation type="submission" date="2021-04" db="EMBL/GenBank/DDBJ databases">
        <authorList>
            <person name="Gilroy R."/>
        </authorList>
    </citation>
    <scope>NUCLEOTIDE SEQUENCE</scope>
    <source>
        <strain evidence="8">ChiHecec3B27-8219</strain>
    </source>
</reference>
<organism evidence="8 9">
    <name type="scientific">Candidatus Prevotella avicola</name>
    <dbReference type="NCBI Taxonomy" id="2838738"/>
    <lineage>
        <taxon>Bacteria</taxon>
        <taxon>Pseudomonadati</taxon>
        <taxon>Bacteroidota</taxon>
        <taxon>Bacteroidia</taxon>
        <taxon>Bacteroidales</taxon>
        <taxon>Prevotellaceae</taxon>
        <taxon>Prevotella</taxon>
    </lineage>
</organism>
<evidence type="ECO:0000313" key="8">
    <source>
        <dbReference type="EMBL" id="HIZ68585.1"/>
    </source>
</evidence>
<feature type="domain" description="HYDIN/VesB/CFA65-like Ig-like" evidence="7">
    <location>
        <begin position="255"/>
        <end position="353"/>
    </location>
</feature>
<evidence type="ECO:0000256" key="6">
    <source>
        <dbReference type="SAM" id="SignalP"/>
    </source>
</evidence>
<dbReference type="Pfam" id="PF22544">
    <property type="entry name" value="HYDIN_VesB_CFA65-like_Ig"/>
    <property type="match status" value="1"/>
</dbReference>